<proteinExistence type="predicted"/>
<protein>
    <submittedName>
        <fullName evidence="1">Uncharacterized protein</fullName>
    </submittedName>
</protein>
<sequence length="61" mass="6440">MFFVGALSDLPVATVPTIPLHPSSSPVDSAAECLSNYGQTMMRPGSALTVNEYPEDLDVLS</sequence>
<dbReference type="EMBL" id="KV428314">
    <property type="protein sequence ID" value="KZT32600.1"/>
    <property type="molecule type" value="Genomic_DNA"/>
</dbReference>
<name>A0A165XVP3_9AGAM</name>
<evidence type="ECO:0000313" key="1">
    <source>
        <dbReference type="EMBL" id="KZT32600.1"/>
    </source>
</evidence>
<keyword evidence="2" id="KW-1185">Reference proteome</keyword>
<organism evidence="1 2">
    <name type="scientific">Sistotremastrum suecicum HHB10207 ss-3</name>
    <dbReference type="NCBI Taxonomy" id="1314776"/>
    <lineage>
        <taxon>Eukaryota</taxon>
        <taxon>Fungi</taxon>
        <taxon>Dikarya</taxon>
        <taxon>Basidiomycota</taxon>
        <taxon>Agaricomycotina</taxon>
        <taxon>Agaricomycetes</taxon>
        <taxon>Sistotremastrales</taxon>
        <taxon>Sistotremastraceae</taxon>
        <taxon>Sistotremastrum</taxon>
    </lineage>
</organism>
<accession>A0A165XVP3</accession>
<reference evidence="1 2" key="1">
    <citation type="journal article" date="2016" name="Mol. Biol. Evol.">
        <title>Comparative Genomics of Early-Diverging Mushroom-Forming Fungi Provides Insights into the Origins of Lignocellulose Decay Capabilities.</title>
        <authorList>
            <person name="Nagy L.G."/>
            <person name="Riley R."/>
            <person name="Tritt A."/>
            <person name="Adam C."/>
            <person name="Daum C."/>
            <person name="Floudas D."/>
            <person name="Sun H."/>
            <person name="Yadav J.S."/>
            <person name="Pangilinan J."/>
            <person name="Larsson K.H."/>
            <person name="Matsuura K."/>
            <person name="Barry K."/>
            <person name="Labutti K."/>
            <person name="Kuo R."/>
            <person name="Ohm R.A."/>
            <person name="Bhattacharya S.S."/>
            <person name="Shirouzu T."/>
            <person name="Yoshinaga Y."/>
            <person name="Martin F.M."/>
            <person name="Grigoriev I.V."/>
            <person name="Hibbett D.S."/>
        </authorList>
    </citation>
    <scope>NUCLEOTIDE SEQUENCE [LARGE SCALE GENOMIC DNA]</scope>
    <source>
        <strain evidence="1 2">HHB10207 ss-3</strain>
    </source>
</reference>
<dbReference type="AlphaFoldDB" id="A0A165XVP3"/>
<evidence type="ECO:0000313" key="2">
    <source>
        <dbReference type="Proteomes" id="UP000076798"/>
    </source>
</evidence>
<dbReference type="Proteomes" id="UP000076798">
    <property type="component" value="Unassembled WGS sequence"/>
</dbReference>
<gene>
    <name evidence="1" type="ORF">SISSUDRAFT_1066806</name>
</gene>